<dbReference type="Pfam" id="PF00805">
    <property type="entry name" value="Pentapeptide"/>
    <property type="match status" value="1"/>
</dbReference>
<feature type="region of interest" description="Disordered" evidence="1">
    <location>
        <begin position="187"/>
        <end position="207"/>
    </location>
</feature>
<feature type="compositionally biased region" description="Basic and acidic residues" evidence="1">
    <location>
        <begin position="299"/>
        <end position="309"/>
    </location>
</feature>
<keyword evidence="3" id="KW-1185">Reference proteome</keyword>
<proteinExistence type="predicted"/>
<dbReference type="AlphaFoldDB" id="A0A6N7EHG9"/>
<name>A0A6N7EHG9_9MICO</name>
<dbReference type="Gene3D" id="2.160.20.80">
    <property type="entry name" value="E3 ubiquitin-protein ligase SopA"/>
    <property type="match status" value="1"/>
</dbReference>
<organism evidence="2 3">
    <name type="scientific">Georgenia subflava</name>
    <dbReference type="NCBI Taxonomy" id="1622177"/>
    <lineage>
        <taxon>Bacteria</taxon>
        <taxon>Bacillati</taxon>
        <taxon>Actinomycetota</taxon>
        <taxon>Actinomycetes</taxon>
        <taxon>Micrococcales</taxon>
        <taxon>Bogoriellaceae</taxon>
        <taxon>Georgenia</taxon>
    </lineage>
</organism>
<accession>A0A6N7EHG9</accession>
<evidence type="ECO:0000313" key="2">
    <source>
        <dbReference type="EMBL" id="MPV36428.1"/>
    </source>
</evidence>
<dbReference type="Proteomes" id="UP000437709">
    <property type="component" value="Unassembled WGS sequence"/>
</dbReference>
<dbReference type="InterPro" id="IPR044213">
    <property type="entry name" value="At2g44920-like"/>
</dbReference>
<dbReference type="EMBL" id="WHPC01000011">
    <property type="protein sequence ID" value="MPV36428.1"/>
    <property type="molecule type" value="Genomic_DNA"/>
</dbReference>
<evidence type="ECO:0000313" key="3">
    <source>
        <dbReference type="Proteomes" id="UP000437709"/>
    </source>
</evidence>
<dbReference type="PANTHER" id="PTHR47200:SF2">
    <property type="entry name" value="THYLAKOID LUMENAL 15 KDA PROTEIN 1, CHLOROPLASTIC"/>
    <property type="match status" value="1"/>
</dbReference>
<evidence type="ECO:0000256" key="1">
    <source>
        <dbReference type="SAM" id="MobiDB-lite"/>
    </source>
</evidence>
<dbReference type="SUPFAM" id="SSF141571">
    <property type="entry name" value="Pentapeptide repeat-like"/>
    <property type="match status" value="1"/>
</dbReference>
<dbReference type="PANTHER" id="PTHR47200">
    <property type="entry name" value="THYLAKOID LUMENAL 15 KDA PROTEIN 1, CHLOROPLASTIC"/>
    <property type="match status" value="1"/>
</dbReference>
<comment type="caution">
    <text evidence="2">The sequence shown here is derived from an EMBL/GenBank/DDBJ whole genome shotgun (WGS) entry which is preliminary data.</text>
</comment>
<gene>
    <name evidence="2" type="ORF">GB881_05070</name>
</gene>
<dbReference type="InterPro" id="IPR001646">
    <property type="entry name" value="5peptide_repeat"/>
</dbReference>
<protein>
    <submittedName>
        <fullName evidence="2">Pentapeptide repeat-containing protein</fullName>
    </submittedName>
</protein>
<reference evidence="2 3" key="1">
    <citation type="submission" date="2019-10" db="EMBL/GenBank/DDBJ databases">
        <title>Georgenia wutianyii sp. nov. and Georgenia yuyongxinii sp. nov. isolated from plateau pika (Ochotona curzoniae) in the Qinghai-Tibet plateau of China.</title>
        <authorList>
            <person name="Tian Z."/>
        </authorList>
    </citation>
    <scope>NUCLEOTIDE SEQUENCE [LARGE SCALE GENOMIC DNA]</scope>
    <source>
        <strain evidence="2 3">JCM 19765</strain>
    </source>
</reference>
<sequence length="309" mass="33024">MSGAVTPAGPPAPDGRTRLSLTADCASCFGLCCVALPFTASADFAVDKAAGEPCRHLQQDFRCGIHSRLRQSGFPGCTVYDCFGAGQRVSQETFGGRDWRQDPATAKQMFAVFPVMRQLHEMLFYLNEAVSLVARRPTATGLRDELTAAVASTEELGRQAPEALLGLDVGAHRAGVNELLLRTSETVRGEPVPEARGAGDPEAARRRGRDLRGADLIGKDLAGADLRRADLRGAYLIAANLRGADLRSADLIGADLRDADLADADLTGALFLTQPQVNAARGDGGTRLPPSLMRPSHWTGDDRPRPRRP</sequence>
<dbReference type="OrthoDB" id="154708at2"/>
<feature type="region of interest" description="Disordered" evidence="1">
    <location>
        <begin position="278"/>
        <end position="309"/>
    </location>
</feature>